<dbReference type="eggNOG" id="COG1575">
    <property type="taxonomic scope" value="Bacteria"/>
</dbReference>
<evidence type="ECO:0000256" key="3">
    <source>
        <dbReference type="ARBA" id="ARBA00022428"/>
    </source>
</evidence>
<feature type="transmembrane region" description="Helical" evidence="8">
    <location>
        <begin position="115"/>
        <end position="134"/>
    </location>
</feature>
<name>L7VLB5_THES1</name>
<comment type="pathway">
    <text evidence="2">Quinol/quinone metabolism; menaquinone biosynthesis.</text>
</comment>
<evidence type="ECO:0000256" key="7">
    <source>
        <dbReference type="ARBA" id="ARBA00023136"/>
    </source>
</evidence>
<dbReference type="Pfam" id="PF01040">
    <property type="entry name" value="UbiA"/>
    <property type="match status" value="1"/>
</dbReference>
<dbReference type="InterPro" id="IPR044878">
    <property type="entry name" value="UbiA_sf"/>
</dbReference>
<dbReference type="NCBIfam" id="NF004752">
    <property type="entry name" value="PRK06080.1-4"/>
    <property type="match status" value="1"/>
</dbReference>
<dbReference type="GO" id="GO:0042371">
    <property type="term" value="P:vitamin K biosynthetic process"/>
    <property type="evidence" value="ECO:0007669"/>
    <property type="project" value="TreeGrafter"/>
</dbReference>
<dbReference type="RefSeq" id="WP_015357968.1">
    <property type="nucleotide sequence ID" value="NC_020134.1"/>
</dbReference>
<protein>
    <submittedName>
        <fullName evidence="9">UbiA prenyltransferase</fullName>
    </submittedName>
</protein>
<dbReference type="CDD" id="cd13962">
    <property type="entry name" value="PT_UbiA_UBIAD1"/>
    <property type="match status" value="1"/>
</dbReference>
<organism evidence="9 10">
    <name type="scientific">Thermoclostridium stercorarium (strain ATCC 35414 / DSM 8532 / NCIMB 11754)</name>
    <name type="common">Clostridium stercorarium</name>
    <dbReference type="NCBI Taxonomy" id="1121335"/>
    <lineage>
        <taxon>Bacteria</taxon>
        <taxon>Bacillati</taxon>
        <taxon>Bacillota</taxon>
        <taxon>Clostridia</taxon>
        <taxon>Eubacteriales</taxon>
        <taxon>Oscillospiraceae</taxon>
        <taxon>Thermoclostridium</taxon>
    </lineage>
</organism>
<keyword evidence="4 9" id="KW-0808">Transferase</keyword>
<evidence type="ECO:0000313" key="9">
    <source>
        <dbReference type="EMBL" id="AGC67271.1"/>
    </source>
</evidence>
<evidence type="ECO:0000256" key="2">
    <source>
        <dbReference type="ARBA" id="ARBA00004863"/>
    </source>
</evidence>
<dbReference type="InterPro" id="IPR000537">
    <property type="entry name" value="UbiA_prenyltransferase"/>
</dbReference>
<accession>L7VLB5</accession>
<dbReference type="KEGG" id="css:Cst_c02470"/>
<feature type="transmembrane region" description="Helical" evidence="8">
    <location>
        <begin position="170"/>
        <end position="189"/>
    </location>
</feature>
<dbReference type="NCBIfam" id="NF009926">
    <property type="entry name" value="PRK13387.1"/>
    <property type="match status" value="1"/>
</dbReference>
<reference evidence="9 10" key="1">
    <citation type="journal article" date="2013" name="Genome Announc.">
        <title>Complete genome sequence of Clostridium stercorarium subsp. stercorarium strain DSM 8532, a thermophilic degrader of plant cell wall fibers.</title>
        <authorList>
            <person name="Poehlein A."/>
            <person name="Zverlov V.V."/>
            <person name="Daniel R."/>
            <person name="Schwarz W.H."/>
            <person name="Liebl W."/>
        </authorList>
    </citation>
    <scope>NUCLEOTIDE SEQUENCE [LARGE SCALE GENOMIC DNA]</scope>
    <source>
        <strain evidence="10">ATCC 35414 / DSM 8532 / NCIMB 11754</strain>
    </source>
</reference>
<evidence type="ECO:0000256" key="4">
    <source>
        <dbReference type="ARBA" id="ARBA00022679"/>
    </source>
</evidence>
<keyword evidence="6 8" id="KW-1133">Transmembrane helix</keyword>
<feature type="transmembrane region" description="Helical" evidence="8">
    <location>
        <begin position="213"/>
        <end position="237"/>
    </location>
</feature>
<dbReference type="AlphaFoldDB" id="L7VLB5"/>
<dbReference type="UniPathway" id="UPA00079"/>
<dbReference type="GO" id="GO:0004659">
    <property type="term" value="F:prenyltransferase activity"/>
    <property type="evidence" value="ECO:0007669"/>
    <property type="project" value="InterPro"/>
</dbReference>
<dbReference type="PIRSF" id="PIRSF005355">
    <property type="entry name" value="UBIAD1"/>
    <property type="match status" value="1"/>
</dbReference>
<keyword evidence="3" id="KW-0474">Menaquinone biosynthesis</keyword>
<evidence type="ECO:0000256" key="8">
    <source>
        <dbReference type="SAM" id="Phobius"/>
    </source>
</evidence>
<evidence type="ECO:0000256" key="5">
    <source>
        <dbReference type="ARBA" id="ARBA00022692"/>
    </source>
</evidence>
<proteinExistence type="predicted"/>
<keyword evidence="7 8" id="KW-0472">Membrane</keyword>
<dbReference type="KEGG" id="csd:Clst_0234"/>
<keyword evidence="10" id="KW-1185">Reference proteome</keyword>
<dbReference type="PANTHER" id="PTHR13929:SF0">
    <property type="entry name" value="UBIA PRENYLTRANSFERASE DOMAIN-CONTAINING PROTEIN 1"/>
    <property type="match status" value="1"/>
</dbReference>
<evidence type="ECO:0000256" key="6">
    <source>
        <dbReference type="ARBA" id="ARBA00022989"/>
    </source>
</evidence>
<evidence type="ECO:0000256" key="1">
    <source>
        <dbReference type="ARBA" id="ARBA00004141"/>
    </source>
</evidence>
<feature type="transmembrane region" description="Helical" evidence="8">
    <location>
        <begin position="265"/>
        <end position="295"/>
    </location>
</feature>
<dbReference type="PANTHER" id="PTHR13929">
    <property type="entry name" value="1,4-DIHYDROXY-2-NAPHTHOATE OCTAPRENYLTRANSFERASE"/>
    <property type="match status" value="1"/>
</dbReference>
<dbReference type="Gene3D" id="1.10.357.140">
    <property type="entry name" value="UbiA prenyltransferase"/>
    <property type="match status" value="1"/>
</dbReference>
<evidence type="ECO:0000313" key="10">
    <source>
        <dbReference type="Proteomes" id="UP000011220"/>
    </source>
</evidence>
<feature type="transmembrane region" description="Helical" evidence="8">
    <location>
        <begin position="321"/>
        <end position="341"/>
    </location>
</feature>
<dbReference type="Proteomes" id="UP000011220">
    <property type="component" value="Chromosome"/>
</dbReference>
<feature type="transmembrane region" description="Helical" evidence="8">
    <location>
        <begin position="65"/>
        <end position="86"/>
    </location>
</feature>
<dbReference type="STRING" id="1121335.Cst_c02470"/>
<feature type="transmembrane region" description="Helical" evidence="8">
    <location>
        <begin position="140"/>
        <end position="158"/>
    </location>
</feature>
<keyword evidence="5 8" id="KW-0812">Transmembrane</keyword>
<dbReference type="PATRIC" id="fig|1121335.3.peg.235"/>
<gene>
    <name evidence="9" type="ordered locus">Cst_c02470</name>
</gene>
<dbReference type="GO" id="GO:0009234">
    <property type="term" value="P:menaquinone biosynthetic process"/>
    <property type="evidence" value="ECO:0007669"/>
    <property type="project" value="UniProtKB-UniPathway"/>
</dbReference>
<dbReference type="InterPro" id="IPR026046">
    <property type="entry name" value="UBIAD1"/>
</dbReference>
<sequence length="342" mass="38085">MSALNFLKWTDIIIKKISSRARSGMKVKSFLKYVEIQTKTASMIPFALGTAYAFYRFGTFSLKNFVLMLVSLLSFDMTTTAINNYFDYKKARKKTGYGFEKHNAIVRDNIKEAEAVAVIVVLGLIAVIAGFVLYLNSNAIVLILGMMSFAVGVLYTAGPVPISRMPLGEVFSGFFMGFIIPFLAVYIHVADERIAALSMQRGILELKANIPEIVRIFLISVPAVTGIANIMLANNICDIEDDLENRRYTLPVHIGREKALILFKILYYAAFAEILISAVAGLIPATSLLVFATFIPVRKNIHRFIELQTKKDTFSLSVKNFAVMNMVLILSTAVAIIIQCFR</sequence>
<comment type="subcellular location">
    <subcellularLocation>
        <location evidence="1">Membrane</location>
        <topology evidence="1">Multi-pass membrane protein</topology>
    </subcellularLocation>
</comment>
<dbReference type="GO" id="GO:0016020">
    <property type="term" value="C:membrane"/>
    <property type="evidence" value="ECO:0007669"/>
    <property type="project" value="UniProtKB-SubCell"/>
</dbReference>
<dbReference type="EMBL" id="CP004044">
    <property type="protein sequence ID" value="AGC67271.1"/>
    <property type="molecule type" value="Genomic_DNA"/>
</dbReference>